<name>A0A3Q7X2C1_CICAR</name>
<dbReference type="Pfam" id="PF17917">
    <property type="entry name" value="RT_RNaseH"/>
    <property type="match status" value="1"/>
</dbReference>
<dbReference type="STRING" id="3827.A0A3Q7X2C1"/>
<dbReference type="GO" id="GO:0004519">
    <property type="term" value="F:endonuclease activity"/>
    <property type="evidence" value="ECO:0007669"/>
    <property type="project" value="UniProtKB-KW"/>
</dbReference>
<evidence type="ECO:0000256" key="2">
    <source>
        <dbReference type="ARBA" id="ARBA00022695"/>
    </source>
</evidence>
<dbReference type="GO" id="GO:0003964">
    <property type="term" value="F:RNA-directed DNA polymerase activity"/>
    <property type="evidence" value="ECO:0007669"/>
    <property type="project" value="UniProtKB-KW"/>
</dbReference>
<proteinExistence type="predicted"/>
<dbReference type="OrthoDB" id="1432876at2759"/>
<evidence type="ECO:0000256" key="3">
    <source>
        <dbReference type="ARBA" id="ARBA00022722"/>
    </source>
</evidence>
<dbReference type="PANTHER" id="PTHR37984">
    <property type="entry name" value="PROTEIN CBG26694"/>
    <property type="match status" value="1"/>
</dbReference>
<dbReference type="InterPro" id="IPR043502">
    <property type="entry name" value="DNA/RNA_pol_sf"/>
</dbReference>
<evidence type="ECO:0000313" key="9">
    <source>
        <dbReference type="Proteomes" id="UP000087171"/>
    </source>
</evidence>
<sequence>MDHFLISFIDQMLERLAGHEYYYFLDGYLGYNQIVVAPEDQEKTAFTCSYGVLLIGGCHLGCKVIVYTDHAALRYLLTKQEYKPRLLRWIQLLQEFDVEIQDKKGSDNTIADHLSRLEKVRENDDTRPIQDQFAGEHIFTIAKAPWFTDFANFKVCEAIPSDFTYQQQKKFIHDAKFYVWDEPFMYKRGVDELLRRCVPEEEQEKVLWHCHDSNYGGHFSGDRTAAKVLQSRLSWPSLFKGSFNYVKKCDRCQRTGNISK</sequence>
<dbReference type="PANTHER" id="PTHR37984:SF5">
    <property type="entry name" value="PROTEIN NYNRIN-LIKE"/>
    <property type="match status" value="1"/>
</dbReference>
<evidence type="ECO:0000256" key="1">
    <source>
        <dbReference type="ARBA" id="ARBA00022679"/>
    </source>
</evidence>
<dbReference type="AlphaFoldDB" id="A0A3Q7X2C1"/>
<evidence type="ECO:0000256" key="5">
    <source>
        <dbReference type="ARBA" id="ARBA00022801"/>
    </source>
</evidence>
<reference evidence="10" key="2">
    <citation type="submission" date="2025-08" db="UniProtKB">
        <authorList>
            <consortium name="RefSeq"/>
        </authorList>
    </citation>
    <scope>IDENTIFICATION</scope>
    <source>
        <tissue evidence="10">Etiolated seedlings</tissue>
    </source>
</reference>
<keyword evidence="1" id="KW-0808">Transferase</keyword>
<dbReference type="RefSeq" id="XP_027187889.1">
    <property type="nucleotide sequence ID" value="XM_027332088.1"/>
</dbReference>
<dbReference type="InterPro" id="IPR041373">
    <property type="entry name" value="RT_RNaseH"/>
</dbReference>
<evidence type="ECO:0000313" key="10">
    <source>
        <dbReference type="RefSeq" id="XP_027187889.1"/>
    </source>
</evidence>
<dbReference type="GO" id="GO:0016787">
    <property type="term" value="F:hydrolase activity"/>
    <property type="evidence" value="ECO:0007669"/>
    <property type="project" value="UniProtKB-KW"/>
</dbReference>
<dbReference type="InterPro" id="IPR041588">
    <property type="entry name" value="Integrase_H2C2"/>
</dbReference>
<keyword evidence="2" id="KW-0548">Nucleotidyltransferase</keyword>
<reference evidence="9" key="1">
    <citation type="journal article" date="2013" name="Nat. Biotechnol.">
        <title>Draft genome sequence of chickpea (Cicer arietinum) provides a resource for trait improvement.</title>
        <authorList>
            <person name="Varshney R.K."/>
            <person name="Song C."/>
            <person name="Saxena R.K."/>
            <person name="Azam S."/>
            <person name="Yu S."/>
            <person name="Sharpe A.G."/>
            <person name="Cannon S."/>
            <person name="Baek J."/>
            <person name="Rosen B.D."/>
            <person name="Tar'an B."/>
            <person name="Millan T."/>
            <person name="Zhang X."/>
            <person name="Ramsay L.D."/>
            <person name="Iwata A."/>
            <person name="Wang Y."/>
            <person name="Nelson W."/>
            <person name="Farmer A.D."/>
            <person name="Gaur P.M."/>
            <person name="Soderlund C."/>
            <person name="Penmetsa R.V."/>
            <person name="Xu C."/>
            <person name="Bharti A.K."/>
            <person name="He W."/>
            <person name="Winter P."/>
            <person name="Zhao S."/>
            <person name="Hane J.K."/>
            <person name="Carrasquilla-Garcia N."/>
            <person name="Condie J.A."/>
            <person name="Upadhyaya H.D."/>
            <person name="Luo M.C."/>
            <person name="Thudi M."/>
            <person name="Gowda C.L."/>
            <person name="Singh N.P."/>
            <person name="Lichtenzveig J."/>
            <person name="Gali K.K."/>
            <person name="Rubio J."/>
            <person name="Nadarajan N."/>
            <person name="Dolezel J."/>
            <person name="Bansal K.C."/>
            <person name="Xu X."/>
            <person name="Edwards D."/>
            <person name="Zhang G."/>
            <person name="Kahl G."/>
            <person name="Gil J."/>
            <person name="Singh K.B."/>
            <person name="Datta S.K."/>
            <person name="Jackson S.A."/>
            <person name="Wang J."/>
            <person name="Cook D.R."/>
        </authorList>
    </citation>
    <scope>NUCLEOTIDE SEQUENCE [LARGE SCALE GENOMIC DNA]</scope>
    <source>
        <strain evidence="9">cv. CDC Frontier</strain>
    </source>
</reference>
<keyword evidence="5" id="KW-0378">Hydrolase</keyword>
<dbReference type="Gene3D" id="3.30.70.270">
    <property type="match status" value="1"/>
</dbReference>
<dbReference type="InterPro" id="IPR050951">
    <property type="entry name" value="Retrovirus_Pol_polyprotein"/>
</dbReference>
<dbReference type="InterPro" id="IPR043128">
    <property type="entry name" value="Rev_trsase/Diguanyl_cyclase"/>
</dbReference>
<feature type="domain" description="Reverse transcriptase RNase H-like" evidence="7">
    <location>
        <begin position="61"/>
        <end position="96"/>
    </location>
</feature>
<dbReference type="SUPFAM" id="SSF56672">
    <property type="entry name" value="DNA/RNA polymerases"/>
    <property type="match status" value="1"/>
</dbReference>
<protein>
    <submittedName>
        <fullName evidence="10">Uncharacterized protein LOC113785495</fullName>
    </submittedName>
</protein>
<accession>A0A3Q7X2C1</accession>
<evidence type="ECO:0000256" key="4">
    <source>
        <dbReference type="ARBA" id="ARBA00022759"/>
    </source>
</evidence>
<evidence type="ECO:0000256" key="6">
    <source>
        <dbReference type="ARBA" id="ARBA00022918"/>
    </source>
</evidence>
<evidence type="ECO:0000259" key="7">
    <source>
        <dbReference type="Pfam" id="PF17917"/>
    </source>
</evidence>
<keyword evidence="4" id="KW-0255">Endonuclease</keyword>
<gene>
    <name evidence="10" type="primary">LOC113785495</name>
</gene>
<evidence type="ECO:0000259" key="8">
    <source>
        <dbReference type="Pfam" id="PF17921"/>
    </source>
</evidence>
<dbReference type="Pfam" id="PF17921">
    <property type="entry name" value="Integrase_H2C2"/>
    <property type="match status" value="1"/>
</dbReference>
<dbReference type="Proteomes" id="UP000087171">
    <property type="component" value="Chromosome Ca2"/>
</dbReference>
<keyword evidence="3" id="KW-0540">Nuclease</keyword>
<feature type="domain" description="Integrase zinc-binding" evidence="8">
    <location>
        <begin position="198"/>
        <end position="255"/>
    </location>
</feature>
<keyword evidence="6" id="KW-0695">RNA-directed DNA polymerase</keyword>
<keyword evidence="9" id="KW-1185">Reference proteome</keyword>
<dbReference type="Gene3D" id="1.10.340.70">
    <property type="match status" value="1"/>
</dbReference>
<organism evidence="9 10">
    <name type="scientific">Cicer arietinum</name>
    <name type="common">Chickpea</name>
    <name type="synonym">Garbanzo</name>
    <dbReference type="NCBI Taxonomy" id="3827"/>
    <lineage>
        <taxon>Eukaryota</taxon>
        <taxon>Viridiplantae</taxon>
        <taxon>Streptophyta</taxon>
        <taxon>Embryophyta</taxon>
        <taxon>Tracheophyta</taxon>
        <taxon>Spermatophyta</taxon>
        <taxon>Magnoliopsida</taxon>
        <taxon>eudicotyledons</taxon>
        <taxon>Gunneridae</taxon>
        <taxon>Pentapetalae</taxon>
        <taxon>rosids</taxon>
        <taxon>fabids</taxon>
        <taxon>Fabales</taxon>
        <taxon>Fabaceae</taxon>
        <taxon>Papilionoideae</taxon>
        <taxon>50 kb inversion clade</taxon>
        <taxon>NPAAA clade</taxon>
        <taxon>Hologalegina</taxon>
        <taxon>IRL clade</taxon>
        <taxon>Cicereae</taxon>
        <taxon>Cicer</taxon>
    </lineage>
</organism>